<evidence type="ECO:0000256" key="5">
    <source>
        <dbReference type="SAM" id="MobiDB-lite"/>
    </source>
</evidence>
<name>A0A9P5XCK6_9AGAR</name>
<organism evidence="7 8">
    <name type="scientific">Macrolepiota fuliginosa MF-IS2</name>
    <dbReference type="NCBI Taxonomy" id="1400762"/>
    <lineage>
        <taxon>Eukaryota</taxon>
        <taxon>Fungi</taxon>
        <taxon>Dikarya</taxon>
        <taxon>Basidiomycota</taxon>
        <taxon>Agaricomycotina</taxon>
        <taxon>Agaricomycetes</taxon>
        <taxon>Agaricomycetidae</taxon>
        <taxon>Agaricales</taxon>
        <taxon>Agaricineae</taxon>
        <taxon>Agaricaceae</taxon>
        <taxon>Macrolepiota</taxon>
    </lineage>
</organism>
<comment type="caution">
    <text evidence="7">The sequence shown here is derived from an EMBL/GenBank/DDBJ whole genome shotgun (WGS) entry which is preliminary data.</text>
</comment>
<evidence type="ECO:0000256" key="4">
    <source>
        <dbReference type="ARBA" id="ARBA00023212"/>
    </source>
</evidence>
<dbReference type="InterPro" id="IPR027329">
    <property type="entry name" value="TPX2_C"/>
</dbReference>
<evidence type="ECO:0000256" key="3">
    <source>
        <dbReference type="ARBA" id="ARBA00022490"/>
    </source>
</evidence>
<dbReference type="GO" id="GO:0005856">
    <property type="term" value="C:cytoskeleton"/>
    <property type="evidence" value="ECO:0007669"/>
    <property type="project" value="UniProtKB-SubCell"/>
</dbReference>
<evidence type="ECO:0000256" key="2">
    <source>
        <dbReference type="ARBA" id="ARBA00005885"/>
    </source>
</evidence>
<gene>
    <name evidence="7" type="ORF">P691DRAFT_793133</name>
</gene>
<evidence type="ECO:0000259" key="6">
    <source>
        <dbReference type="Pfam" id="PF06886"/>
    </source>
</evidence>
<dbReference type="OrthoDB" id="3242303at2759"/>
<accession>A0A9P5XCK6</accession>
<evidence type="ECO:0000256" key="1">
    <source>
        <dbReference type="ARBA" id="ARBA00004245"/>
    </source>
</evidence>
<feature type="region of interest" description="Disordered" evidence="5">
    <location>
        <begin position="297"/>
        <end position="379"/>
    </location>
</feature>
<comment type="similarity">
    <text evidence="2">Belongs to the TPX2 family.</text>
</comment>
<protein>
    <recommendedName>
        <fullName evidence="6">TPX2 C-terminal domain-containing protein</fullName>
    </recommendedName>
</protein>
<feature type="compositionally biased region" description="Low complexity" evidence="5">
    <location>
        <begin position="249"/>
        <end position="264"/>
    </location>
</feature>
<comment type="subcellular location">
    <subcellularLocation>
        <location evidence="1">Cytoplasm</location>
        <location evidence="1">Cytoskeleton</location>
    </subcellularLocation>
</comment>
<keyword evidence="3" id="KW-0963">Cytoplasm</keyword>
<feature type="compositionally biased region" description="Basic and acidic residues" evidence="5">
    <location>
        <begin position="360"/>
        <end position="371"/>
    </location>
</feature>
<feature type="compositionally biased region" description="Basic and acidic residues" evidence="5">
    <location>
        <begin position="203"/>
        <end position="214"/>
    </location>
</feature>
<feature type="compositionally biased region" description="Basic and acidic residues" evidence="5">
    <location>
        <begin position="164"/>
        <end position="173"/>
    </location>
</feature>
<dbReference type="Pfam" id="PF06886">
    <property type="entry name" value="TPX2"/>
    <property type="match status" value="1"/>
</dbReference>
<dbReference type="AlphaFoldDB" id="A0A9P5XCK6"/>
<feature type="region of interest" description="Disordered" evidence="5">
    <location>
        <begin position="240"/>
        <end position="268"/>
    </location>
</feature>
<reference evidence="7" key="1">
    <citation type="submission" date="2020-11" db="EMBL/GenBank/DDBJ databases">
        <authorList>
            <consortium name="DOE Joint Genome Institute"/>
            <person name="Ahrendt S."/>
            <person name="Riley R."/>
            <person name="Andreopoulos W."/>
            <person name="Labutti K."/>
            <person name="Pangilinan J."/>
            <person name="Ruiz-Duenas F.J."/>
            <person name="Barrasa J.M."/>
            <person name="Sanchez-Garcia M."/>
            <person name="Camarero S."/>
            <person name="Miyauchi S."/>
            <person name="Serrano A."/>
            <person name="Linde D."/>
            <person name="Babiker R."/>
            <person name="Drula E."/>
            <person name="Ayuso-Fernandez I."/>
            <person name="Pacheco R."/>
            <person name="Padilla G."/>
            <person name="Ferreira P."/>
            <person name="Barriuso J."/>
            <person name="Kellner H."/>
            <person name="Castanera R."/>
            <person name="Alfaro M."/>
            <person name="Ramirez L."/>
            <person name="Pisabarro A.G."/>
            <person name="Kuo A."/>
            <person name="Tritt A."/>
            <person name="Lipzen A."/>
            <person name="He G."/>
            <person name="Yan M."/>
            <person name="Ng V."/>
            <person name="Cullen D."/>
            <person name="Martin F."/>
            <person name="Rosso M.-N."/>
            <person name="Henrissat B."/>
            <person name="Hibbett D."/>
            <person name="Martinez A.T."/>
            <person name="Grigoriev I.V."/>
        </authorList>
    </citation>
    <scope>NUCLEOTIDE SEQUENCE</scope>
    <source>
        <strain evidence="7">MF-IS2</strain>
    </source>
</reference>
<feature type="domain" description="TPX2 C-terminal" evidence="6">
    <location>
        <begin position="299"/>
        <end position="369"/>
    </location>
</feature>
<sequence>MQTRKKSRGHAIAVSQEARSGSSTAVLPRTAAFTPGGSLSTTVPTTLSLTPEMGLNSSRAAVNDLGVIKENEGVREGVHEENAVDIGHAKIKVTPEMISTSGGGSYQVETESGLSANAKKPVKRMFGHGARDRVRRVSKTSSSANGPRSLRPRSISNSASSRAEVLHASERGRRLAQLRTRKEVRRNDKRNRPGEVGLNSGDAEEKSSTDEHKRSNVTYPASTTRPVEFKFASDLRIQARKGDGERMTRSASSLSGSSSDIGTSRRTRPIPNYQVIHTTQDAELAHRKENIHPVIPQPFQWATEQRTRERKKFDEMVKEKEKEREQLEEQKRREREQEEEREVRELRKRTVPKANVVPDWYKDVPRKRKDEETVDSGSR</sequence>
<evidence type="ECO:0000313" key="7">
    <source>
        <dbReference type="EMBL" id="KAF9447839.1"/>
    </source>
</evidence>
<proteinExistence type="inferred from homology"/>
<keyword evidence="4" id="KW-0206">Cytoskeleton</keyword>
<dbReference type="Proteomes" id="UP000807342">
    <property type="component" value="Unassembled WGS sequence"/>
</dbReference>
<keyword evidence="8" id="KW-1185">Reference proteome</keyword>
<evidence type="ECO:0000313" key="8">
    <source>
        <dbReference type="Proteomes" id="UP000807342"/>
    </source>
</evidence>
<feature type="region of interest" description="Disordered" evidence="5">
    <location>
        <begin position="1"/>
        <end position="25"/>
    </location>
</feature>
<feature type="region of interest" description="Disordered" evidence="5">
    <location>
        <begin position="99"/>
        <end position="221"/>
    </location>
</feature>
<dbReference type="EMBL" id="MU151183">
    <property type="protein sequence ID" value="KAF9447839.1"/>
    <property type="molecule type" value="Genomic_DNA"/>
</dbReference>
<feature type="compositionally biased region" description="Basic and acidic residues" evidence="5">
    <location>
        <begin position="305"/>
        <end position="345"/>
    </location>
</feature>